<gene>
    <name evidence="4" type="ORF">ERS852480_04020</name>
    <name evidence="5" type="ORF">NCTC11224_05033</name>
</gene>
<organism evidence="4 6">
    <name type="scientific">Enterocloster clostridioformis</name>
    <dbReference type="NCBI Taxonomy" id="1531"/>
    <lineage>
        <taxon>Bacteria</taxon>
        <taxon>Bacillati</taxon>
        <taxon>Bacillota</taxon>
        <taxon>Clostridia</taxon>
        <taxon>Lachnospirales</taxon>
        <taxon>Lachnospiraceae</taxon>
        <taxon>Enterocloster</taxon>
    </lineage>
</organism>
<keyword evidence="7" id="KW-1185">Reference proteome</keyword>
<evidence type="ECO:0000313" key="6">
    <source>
        <dbReference type="Proteomes" id="UP000095512"/>
    </source>
</evidence>
<evidence type="ECO:0000256" key="2">
    <source>
        <dbReference type="SAM" id="Phobius"/>
    </source>
</evidence>
<accession>A0A174QV69</accession>
<keyword evidence="2" id="KW-0472">Membrane</keyword>
<dbReference type="EMBL" id="UAVW01000019">
    <property type="protein sequence ID" value="SQB15938.1"/>
    <property type="molecule type" value="Genomic_DNA"/>
</dbReference>
<reference evidence="4 6" key="1">
    <citation type="submission" date="2015-09" db="EMBL/GenBank/DDBJ databases">
        <authorList>
            <consortium name="Pathogen Informatics"/>
        </authorList>
    </citation>
    <scope>NUCLEOTIDE SEQUENCE [LARGE SCALE GENOMIC DNA]</scope>
    <source>
        <strain evidence="4 6">2789STDY5834865</strain>
    </source>
</reference>
<keyword evidence="3" id="KW-0732">Signal</keyword>
<dbReference type="EMBL" id="CZAB01000049">
    <property type="protein sequence ID" value="CUP75811.1"/>
    <property type="molecule type" value="Genomic_DNA"/>
</dbReference>
<evidence type="ECO:0000256" key="1">
    <source>
        <dbReference type="SAM" id="MobiDB-lite"/>
    </source>
</evidence>
<reference evidence="5 7" key="2">
    <citation type="submission" date="2018-06" db="EMBL/GenBank/DDBJ databases">
        <authorList>
            <consortium name="Pathogen Informatics"/>
            <person name="Doyle S."/>
        </authorList>
    </citation>
    <scope>NUCLEOTIDE SEQUENCE [LARGE SCALE GENOMIC DNA]</scope>
    <source>
        <strain evidence="5 7">NCTC11224</strain>
    </source>
</reference>
<proteinExistence type="predicted"/>
<feature type="transmembrane region" description="Helical" evidence="2">
    <location>
        <begin position="31"/>
        <end position="50"/>
    </location>
</feature>
<dbReference type="Proteomes" id="UP000251853">
    <property type="component" value="Unassembled WGS sequence"/>
</dbReference>
<evidence type="ECO:0000313" key="7">
    <source>
        <dbReference type="Proteomes" id="UP000251853"/>
    </source>
</evidence>
<feature type="region of interest" description="Disordered" evidence="1">
    <location>
        <begin position="65"/>
        <end position="87"/>
    </location>
</feature>
<feature type="signal peptide" evidence="3">
    <location>
        <begin position="1"/>
        <end position="21"/>
    </location>
</feature>
<feature type="chain" id="PRO_5042333326" evidence="3">
    <location>
        <begin position="22"/>
        <end position="102"/>
    </location>
</feature>
<dbReference type="AlphaFoldDB" id="A0A174QV69"/>
<keyword evidence="2" id="KW-1133">Transmembrane helix</keyword>
<evidence type="ECO:0000256" key="3">
    <source>
        <dbReference type="SAM" id="SignalP"/>
    </source>
</evidence>
<evidence type="ECO:0000313" key="4">
    <source>
        <dbReference type="EMBL" id="CUP75811.1"/>
    </source>
</evidence>
<sequence length="102" mass="10779">MGPALASVLLMAASASTKALAFGLIGVYTLGFVLPFLAVGLFTTSLLEFFKTHGNVVKYTVKVQTQSSVQGSKEPGNGGGKTTGQQGRSLCRLIHDLDYERL</sequence>
<evidence type="ECO:0000313" key="5">
    <source>
        <dbReference type="EMBL" id="SQB15938.1"/>
    </source>
</evidence>
<name>A0A174QV69_9FIRM</name>
<dbReference type="Proteomes" id="UP000095512">
    <property type="component" value="Unassembled WGS sequence"/>
</dbReference>
<protein>
    <submittedName>
        <fullName evidence="4">Cytochrome c biogenesis protein transmembrane region</fullName>
    </submittedName>
</protein>
<keyword evidence="2 4" id="KW-0812">Transmembrane</keyword>